<evidence type="ECO:0000313" key="2">
    <source>
        <dbReference type="Proteomes" id="UP000789572"/>
    </source>
</evidence>
<sequence>MSAIATRIVGKYNLNPGMSVSELSKYTSELLKDLTDDIESGIKHEDAFEMRKSQRKDINLVILDKALVKSEETIKEIAHRILRDKLGEKDVKAEAIKLAKSALNEVAGSSRLSRLWKELRNLNAPCYYNIVEATKIFEITDKSNKIQTSRRKLAEDFEKIDYPDHLH</sequence>
<protein>
    <submittedName>
        <fullName evidence="1">8459_t:CDS:1</fullName>
    </submittedName>
</protein>
<comment type="caution">
    <text evidence="1">The sequence shown here is derived from an EMBL/GenBank/DDBJ whole genome shotgun (WGS) entry which is preliminary data.</text>
</comment>
<dbReference type="EMBL" id="CAJVPJ010001512">
    <property type="protein sequence ID" value="CAG8594168.1"/>
    <property type="molecule type" value="Genomic_DNA"/>
</dbReference>
<organism evidence="1 2">
    <name type="scientific">Paraglomus occultum</name>
    <dbReference type="NCBI Taxonomy" id="144539"/>
    <lineage>
        <taxon>Eukaryota</taxon>
        <taxon>Fungi</taxon>
        <taxon>Fungi incertae sedis</taxon>
        <taxon>Mucoromycota</taxon>
        <taxon>Glomeromycotina</taxon>
        <taxon>Glomeromycetes</taxon>
        <taxon>Paraglomerales</taxon>
        <taxon>Paraglomeraceae</taxon>
        <taxon>Paraglomus</taxon>
    </lineage>
</organism>
<dbReference type="AlphaFoldDB" id="A0A9N9CB96"/>
<name>A0A9N9CB96_9GLOM</name>
<reference evidence="1" key="1">
    <citation type="submission" date="2021-06" db="EMBL/GenBank/DDBJ databases">
        <authorList>
            <person name="Kallberg Y."/>
            <person name="Tangrot J."/>
            <person name="Rosling A."/>
        </authorList>
    </citation>
    <scope>NUCLEOTIDE SEQUENCE</scope>
    <source>
        <strain evidence="1">IA702</strain>
    </source>
</reference>
<evidence type="ECO:0000313" key="1">
    <source>
        <dbReference type="EMBL" id="CAG8594168.1"/>
    </source>
</evidence>
<dbReference type="Proteomes" id="UP000789572">
    <property type="component" value="Unassembled WGS sequence"/>
</dbReference>
<gene>
    <name evidence="1" type="ORF">POCULU_LOCUS7128</name>
</gene>
<keyword evidence="2" id="KW-1185">Reference proteome</keyword>
<accession>A0A9N9CB96</accession>
<proteinExistence type="predicted"/>
<dbReference type="OrthoDB" id="2349327at2759"/>